<evidence type="ECO:0000313" key="4">
    <source>
        <dbReference type="Proteomes" id="UP001321018"/>
    </source>
</evidence>
<keyword evidence="2" id="KW-0812">Transmembrane</keyword>
<name>A0AAP2YZD2_9EURY</name>
<comment type="caution">
    <text evidence="3">The sequence shown here is derived from an EMBL/GenBank/DDBJ whole genome shotgun (WGS) entry which is preliminary data.</text>
</comment>
<proteinExistence type="predicted"/>
<sequence>MQEPYGQHGRLLAGVLLVGLLAGCLVWAGTMSDDPLSSQYPDEVEVTPSSEAYVGEQVRLGGFVVDTDPVVIATLASGHGRFTLVDANDHLLNSDRPLERDDRVTAVGRLEDDSTLAVERVMTGDSADTRSMIVISLVGGLWVAGRFVRGWRFDSESRAFVPRETRLTVGGVLGKRPTNGRDRRSRPESDHQSDSGSTGEDHTRTRTRTRTAANGGNRRA</sequence>
<dbReference type="InterPro" id="IPR058927">
    <property type="entry name" value="OB_2TM"/>
</dbReference>
<evidence type="ECO:0000256" key="1">
    <source>
        <dbReference type="SAM" id="MobiDB-lite"/>
    </source>
</evidence>
<feature type="transmembrane region" description="Helical" evidence="2">
    <location>
        <begin position="12"/>
        <end position="30"/>
    </location>
</feature>
<organism evidence="3 4">
    <name type="scientific">Natronoglomus mannanivorans</name>
    <dbReference type="NCBI Taxonomy" id="2979990"/>
    <lineage>
        <taxon>Archaea</taxon>
        <taxon>Methanobacteriati</taxon>
        <taxon>Methanobacteriota</taxon>
        <taxon>Stenosarchaea group</taxon>
        <taxon>Halobacteria</taxon>
        <taxon>Halobacteriales</taxon>
        <taxon>Natrialbaceae</taxon>
        <taxon>Natronoglomus</taxon>
    </lineage>
</organism>
<feature type="compositionally biased region" description="Low complexity" evidence="1">
    <location>
        <begin position="210"/>
        <end position="220"/>
    </location>
</feature>
<dbReference type="Proteomes" id="UP001321018">
    <property type="component" value="Unassembled WGS sequence"/>
</dbReference>
<reference evidence="3" key="1">
    <citation type="submission" date="2022-09" db="EMBL/GenBank/DDBJ databases">
        <title>Enrichment on poylsaccharides allowed isolation of novel metabolic and taxonomic groups of Haloarchaea.</title>
        <authorList>
            <person name="Sorokin D.Y."/>
            <person name="Elcheninov A.G."/>
            <person name="Khizhniak T.V."/>
            <person name="Kolganova T.V."/>
            <person name="Kublanov I.V."/>
        </authorList>
    </citation>
    <scope>NUCLEOTIDE SEQUENCE</scope>
    <source>
        <strain evidence="3">AArc-xg1-1</strain>
    </source>
</reference>
<keyword evidence="2" id="KW-0472">Membrane</keyword>
<dbReference type="EMBL" id="JAOPKA010000004">
    <property type="protein sequence ID" value="MCU4741598.1"/>
    <property type="molecule type" value="Genomic_DNA"/>
</dbReference>
<accession>A0AAP2YZD2</accession>
<feature type="region of interest" description="Disordered" evidence="1">
    <location>
        <begin position="170"/>
        <end position="220"/>
    </location>
</feature>
<dbReference type="RefSeq" id="WP_338003433.1">
    <property type="nucleotide sequence ID" value="NZ_JAOPKA010000004.1"/>
</dbReference>
<dbReference type="AlphaFoldDB" id="A0AAP2YZD2"/>
<evidence type="ECO:0000313" key="3">
    <source>
        <dbReference type="EMBL" id="MCU4741598.1"/>
    </source>
</evidence>
<keyword evidence="2" id="KW-1133">Transmembrane helix</keyword>
<gene>
    <name evidence="3" type="ORF">OB960_09305</name>
</gene>
<dbReference type="Pfam" id="PF26045">
    <property type="entry name" value="OB_2TM_halo"/>
    <property type="match status" value="1"/>
</dbReference>
<feature type="transmembrane region" description="Helical" evidence="2">
    <location>
        <begin position="131"/>
        <end position="148"/>
    </location>
</feature>
<protein>
    <submittedName>
        <fullName evidence="3">Uncharacterized protein</fullName>
    </submittedName>
</protein>
<evidence type="ECO:0000256" key="2">
    <source>
        <dbReference type="SAM" id="Phobius"/>
    </source>
</evidence>
<feature type="compositionally biased region" description="Basic and acidic residues" evidence="1">
    <location>
        <begin position="179"/>
        <end position="204"/>
    </location>
</feature>